<comment type="caution">
    <text evidence="1">The sequence shown here is derived from an EMBL/GenBank/DDBJ whole genome shotgun (WGS) entry which is preliminary data.</text>
</comment>
<gene>
    <name evidence="1" type="ORF">NDU88_010468</name>
</gene>
<accession>A0AAV7S3E4</accession>
<dbReference type="Proteomes" id="UP001066276">
    <property type="component" value="Chromosome 5"/>
</dbReference>
<evidence type="ECO:0000313" key="2">
    <source>
        <dbReference type="Proteomes" id="UP001066276"/>
    </source>
</evidence>
<reference evidence="1" key="1">
    <citation type="journal article" date="2022" name="bioRxiv">
        <title>Sequencing and chromosome-scale assembly of the giantPleurodeles waltlgenome.</title>
        <authorList>
            <person name="Brown T."/>
            <person name="Elewa A."/>
            <person name="Iarovenko S."/>
            <person name="Subramanian E."/>
            <person name="Araus A.J."/>
            <person name="Petzold A."/>
            <person name="Susuki M."/>
            <person name="Suzuki K.-i.T."/>
            <person name="Hayashi T."/>
            <person name="Toyoda A."/>
            <person name="Oliveira C."/>
            <person name="Osipova E."/>
            <person name="Leigh N.D."/>
            <person name="Simon A."/>
            <person name="Yun M.H."/>
        </authorList>
    </citation>
    <scope>NUCLEOTIDE SEQUENCE</scope>
    <source>
        <strain evidence="1">20211129_DDA</strain>
        <tissue evidence="1">Liver</tissue>
    </source>
</reference>
<evidence type="ECO:0000313" key="1">
    <source>
        <dbReference type="EMBL" id="KAJ1157768.1"/>
    </source>
</evidence>
<proteinExistence type="predicted"/>
<dbReference type="AlphaFoldDB" id="A0AAV7S3E4"/>
<sequence length="120" mass="12969">MDWASDLPLAELIADGLRGLTLVCSGLKGQEEGRGAAVGWDARAAAQRCVGGTSKWAQPCLKTWCGVVLTGIGSGSETLYERVDPPAWFEETGRYLFSLRASAGFKALFYESSLQNCYVR</sequence>
<protein>
    <submittedName>
        <fullName evidence="1">Uncharacterized protein</fullName>
    </submittedName>
</protein>
<dbReference type="EMBL" id="JANPWB010000009">
    <property type="protein sequence ID" value="KAJ1157768.1"/>
    <property type="molecule type" value="Genomic_DNA"/>
</dbReference>
<name>A0AAV7S3E4_PLEWA</name>
<keyword evidence="2" id="KW-1185">Reference proteome</keyword>
<organism evidence="1 2">
    <name type="scientific">Pleurodeles waltl</name>
    <name type="common">Iberian ribbed newt</name>
    <dbReference type="NCBI Taxonomy" id="8319"/>
    <lineage>
        <taxon>Eukaryota</taxon>
        <taxon>Metazoa</taxon>
        <taxon>Chordata</taxon>
        <taxon>Craniata</taxon>
        <taxon>Vertebrata</taxon>
        <taxon>Euteleostomi</taxon>
        <taxon>Amphibia</taxon>
        <taxon>Batrachia</taxon>
        <taxon>Caudata</taxon>
        <taxon>Salamandroidea</taxon>
        <taxon>Salamandridae</taxon>
        <taxon>Pleurodelinae</taxon>
        <taxon>Pleurodeles</taxon>
    </lineage>
</organism>